<dbReference type="GO" id="GO:0070819">
    <property type="term" value="F:menaquinone-dependent protoporphyrinogen oxidase activity"/>
    <property type="evidence" value="ECO:0007669"/>
    <property type="project" value="TreeGrafter"/>
</dbReference>
<evidence type="ECO:0000313" key="6">
    <source>
        <dbReference type="Proteomes" id="UP000559404"/>
    </source>
</evidence>
<dbReference type="PANTHER" id="PTHR38030">
    <property type="entry name" value="PROTOPORPHYRINOGEN IX DEHYDROGENASE [MENAQUINONE]"/>
    <property type="match status" value="1"/>
</dbReference>
<dbReference type="InterPro" id="IPR029039">
    <property type="entry name" value="Flavoprotein-like_sf"/>
</dbReference>
<reference evidence="5 6" key="2">
    <citation type="submission" date="2020-08" db="EMBL/GenBank/DDBJ databases">
        <title>Stappia taiwanensis sp. nov., isolated from a coastal thermal spring.</title>
        <authorList>
            <person name="Kampfer P."/>
        </authorList>
    </citation>
    <scope>NUCLEOTIDE SEQUENCE [LARGE SCALE GENOMIC DNA]</scope>
    <source>
        <strain evidence="5 6">DSM 23284</strain>
    </source>
</reference>
<keyword evidence="6" id="KW-1185">Reference proteome</keyword>
<sequence length="185" mass="20482">MSHLLVVYATTEGHTRKIAARVAECVRAAGHSVTLVDAGAAERLELGPFDGAILAASLHVGQHQREIRDFIHKQRCRLEAVPTAFISVSLSGGSLLAEDRRNAQGALEAMFEELDWQATAAHLAGGAVQDGRMGFFKRWIIHRILRRKGVEMDPSGYMEFTDWPALDRFVGRFLHDNLHQAREGA</sequence>
<evidence type="ECO:0000256" key="2">
    <source>
        <dbReference type="ARBA" id="ARBA00022630"/>
    </source>
</evidence>
<comment type="caution">
    <text evidence="5">The sequence shown here is derived from an EMBL/GenBank/DDBJ whole genome shotgun (WGS) entry which is preliminary data.</text>
</comment>
<keyword evidence="3" id="KW-0288">FMN</keyword>
<dbReference type="GO" id="GO:0006783">
    <property type="term" value="P:heme biosynthetic process"/>
    <property type="evidence" value="ECO:0007669"/>
    <property type="project" value="TreeGrafter"/>
</dbReference>
<name>A0A838XYL4_9HYPH</name>
<protein>
    <submittedName>
        <fullName evidence="5">Protoporphyrinogen oxidase</fullName>
    </submittedName>
</protein>
<dbReference type="Proteomes" id="UP000559404">
    <property type="component" value="Unassembled WGS sequence"/>
</dbReference>
<dbReference type="Pfam" id="PF12724">
    <property type="entry name" value="Flavodoxin_5"/>
    <property type="match status" value="1"/>
</dbReference>
<dbReference type="PANTHER" id="PTHR38030:SF2">
    <property type="entry name" value="PROTOPORPHYRINOGEN IX DEHYDROGENASE [QUINONE]"/>
    <property type="match status" value="1"/>
</dbReference>
<dbReference type="RefSeq" id="WP_181760168.1">
    <property type="nucleotide sequence ID" value="NZ_BMCR01000003.1"/>
</dbReference>
<keyword evidence="2" id="KW-0285">Flavoprotein</keyword>
<proteinExistence type="predicted"/>
<dbReference type="PROSITE" id="PS50902">
    <property type="entry name" value="FLAVODOXIN_LIKE"/>
    <property type="match status" value="1"/>
</dbReference>
<dbReference type="SUPFAM" id="SSF52218">
    <property type="entry name" value="Flavoproteins"/>
    <property type="match status" value="1"/>
</dbReference>
<evidence type="ECO:0000256" key="1">
    <source>
        <dbReference type="ARBA" id="ARBA00001917"/>
    </source>
</evidence>
<dbReference type="GO" id="GO:0009055">
    <property type="term" value="F:electron transfer activity"/>
    <property type="evidence" value="ECO:0007669"/>
    <property type="project" value="InterPro"/>
</dbReference>
<dbReference type="InterPro" id="IPR052200">
    <property type="entry name" value="Protoporphyrinogen_IX_DH"/>
</dbReference>
<accession>A0A838XYL4</accession>
<dbReference type="GO" id="GO:0010181">
    <property type="term" value="F:FMN binding"/>
    <property type="evidence" value="ECO:0007669"/>
    <property type="project" value="InterPro"/>
</dbReference>
<comment type="cofactor">
    <cofactor evidence="1">
        <name>FMN</name>
        <dbReference type="ChEBI" id="CHEBI:58210"/>
    </cofactor>
</comment>
<dbReference type="Gene3D" id="3.40.50.360">
    <property type="match status" value="1"/>
</dbReference>
<dbReference type="InterPro" id="IPR001226">
    <property type="entry name" value="Flavodoxin_CS"/>
</dbReference>
<dbReference type="AlphaFoldDB" id="A0A838XYL4"/>
<dbReference type="InterPro" id="IPR008254">
    <property type="entry name" value="Flavodoxin/NO_synth"/>
</dbReference>
<dbReference type="InterPro" id="IPR026816">
    <property type="entry name" value="Flavodoxin_dom"/>
</dbReference>
<feature type="domain" description="Flavodoxin-like" evidence="4">
    <location>
        <begin position="4"/>
        <end position="185"/>
    </location>
</feature>
<reference evidence="5 6" key="1">
    <citation type="submission" date="2020-07" db="EMBL/GenBank/DDBJ databases">
        <authorList>
            <person name="Li M."/>
        </authorList>
    </citation>
    <scope>NUCLEOTIDE SEQUENCE [LARGE SCALE GENOMIC DNA]</scope>
    <source>
        <strain evidence="5 6">DSM 23284</strain>
    </source>
</reference>
<evidence type="ECO:0000259" key="4">
    <source>
        <dbReference type="PROSITE" id="PS50902"/>
    </source>
</evidence>
<dbReference type="PROSITE" id="PS00201">
    <property type="entry name" value="FLAVODOXIN"/>
    <property type="match status" value="1"/>
</dbReference>
<gene>
    <name evidence="5" type="ORF">H1W37_09890</name>
</gene>
<dbReference type="EMBL" id="JACEON010000008">
    <property type="protein sequence ID" value="MBA4611963.1"/>
    <property type="molecule type" value="Genomic_DNA"/>
</dbReference>
<evidence type="ECO:0000256" key="3">
    <source>
        <dbReference type="ARBA" id="ARBA00022643"/>
    </source>
</evidence>
<organism evidence="5 6">
    <name type="scientific">Stappia taiwanensis</name>
    <dbReference type="NCBI Taxonomy" id="992267"/>
    <lineage>
        <taxon>Bacteria</taxon>
        <taxon>Pseudomonadati</taxon>
        <taxon>Pseudomonadota</taxon>
        <taxon>Alphaproteobacteria</taxon>
        <taxon>Hyphomicrobiales</taxon>
        <taxon>Stappiaceae</taxon>
        <taxon>Stappia</taxon>
    </lineage>
</organism>
<evidence type="ECO:0000313" key="5">
    <source>
        <dbReference type="EMBL" id="MBA4611963.1"/>
    </source>
</evidence>